<dbReference type="InterPro" id="IPR017927">
    <property type="entry name" value="FAD-bd_FR_type"/>
</dbReference>
<keyword evidence="9 11" id="KW-0411">Iron-sulfur</keyword>
<dbReference type="GO" id="GO:0050660">
    <property type="term" value="F:flavin adenine dinucleotide binding"/>
    <property type="evidence" value="ECO:0007669"/>
    <property type="project" value="InterPro"/>
</dbReference>
<feature type="binding site" evidence="11">
    <location>
        <position position="226"/>
    </location>
    <ligand>
        <name>[2Fe-2S] cluster</name>
        <dbReference type="ChEBI" id="CHEBI:190135"/>
    </ligand>
</feature>
<reference evidence="14" key="1">
    <citation type="submission" date="2016-10" db="EMBL/GenBank/DDBJ databases">
        <authorList>
            <person name="Kim B.-C."/>
            <person name="Jeong H."/>
        </authorList>
    </citation>
    <scope>NUCLEOTIDE SEQUENCE [LARGE SCALE GENOMIC DNA]</scope>
    <source>
        <strain evidence="14">KB11</strain>
    </source>
</reference>
<dbReference type="PANTHER" id="PTHR43513:SF3">
    <property type="entry name" value="DIHYDROOROTATE DEHYDROGENASE B (NAD(+)), ELECTRON TRANSFER SUBUNIT-RELATED"/>
    <property type="match status" value="1"/>
</dbReference>
<dbReference type="PROSITE" id="PS51384">
    <property type="entry name" value="FAD_FR"/>
    <property type="match status" value="1"/>
</dbReference>
<dbReference type="InterPro" id="IPR012165">
    <property type="entry name" value="Cyt_c3_hydrogenase_gsu"/>
</dbReference>
<dbReference type="SUPFAM" id="SSF63380">
    <property type="entry name" value="Riboflavin synthase domain-like"/>
    <property type="match status" value="1"/>
</dbReference>
<dbReference type="InterPro" id="IPR050353">
    <property type="entry name" value="PyrK_electron_transfer"/>
</dbReference>
<evidence type="ECO:0000256" key="2">
    <source>
        <dbReference type="ARBA" id="ARBA00022448"/>
    </source>
</evidence>
<dbReference type="InterPro" id="IPR039261">
    <property type="entry name" value="FNR_nucleotide-bd"/>
</dbReference>
<keyword evidence="5 11" id="KW-0479">Metal-binding</keyword>
<dbReference type="OMA" id="CGQCCVD"/>
<evidence type="ECO:0000313" key="13">
    <source>
        <dbReference type="EMBL" id="ATZ60252.1"/>
    </source>
</evidence>
<comment type="similarity">
    <text evidence="1">Belongs to the PyrK family.</text>
</comment>
<organism evidence="13 14">
    <name type="scientific">Methanobrevibacter smithii</name>
    <dbReference type="NCBI Taxonomy" id="2173"/>
    <lineage>
        <taxon>Archaea</taxon>
        <taxon>Methanobacteriati</taxon>
        <taxon>Methanobacteriota</taxon>
        <taxon>Methanomada group</taxon>
        <taxon>Methanobacteria</taxon>
        <taxon>Methanobacteriales</taxon>
        <taxon>Methanobacteriaceae</taxon>
        <taxon>Methanobrevibacter</taxon>
    </lineage>
</organism>
<evidence type="ECO:0000259" key="12">
    <source>
        <dbReference type="PROSITE" id="PS51384"/>
    </source>
</evidence>
<comment type="cofactor">
    <cofactor evidence="10">
        <name>[2Fe-2S] cluster</name>
        <dbReference type="ChEBI" id="CHEBI:190135"/>
    </cofactor>
</comment>
<evidence type="ECO:0000313" key="14">
    <source>
        <dbReference type="Proteomes" id="UP000232133"/>
    </source>
</evidence>
<feature type="binding site" evidence="11">
    <location>
        <position position="229"/>
    </location>
    <ligand>
        <name>[2Fe-2S] cluster</name>
        <dbReference type="ChEBI" id="CHEBI:190135"/>
    </ligand>
</feature>
<dbReference type="GO" id="GO:0016491">
    <property type="term" value="F:oxidoreductase activity"/>
    <property type="evidence" value="ECO:0007669"/>
    <property type="project" value="InterPro"/>
</dbReference>
<sequence length="268" mass="29473">MNDVPQIVEINEIIEETPTIKTFVFDWDMDKFGVPSPGEFVMVWNFHNEKPMSISLIDKENSRMAISVKNVGEFSSQLHDLKVGDKIGIRGSYGNGFSNDLTDKKVLAIGGGVGMAPINAIVSDLLKKGNAVDVVPAAVTKEELLFMESLEKSGAKIHPCTDDGSFGFEGFATDCTVSLLEDNSYDFAFVCGPEIMMKGIYEILEDAGISAEYSLERYMKCALGICGQCCVDNTGWRICVEGPVFKNEKIEEISEFGKYRRNAAGIKQ</sequence>
<keyword evidence="2" id="KW-0813">Transport</keyword>
<proteinExistence type="inferred from homology"/>
<dbReference type="Pfam" id="PF00175">
    <property type="entry name" value="NAD_binding_1"/>
    <property type="match status" value="1"/>
</dbReference>
<dbReference type="Proteomes" id="UP000232133">
    <property type="component" value="Chromosome"/>
</dbReference>
<dbReference type="PANTHER" id="PTHR43513">
    <property type="entry name" value="DIHYDROOROTATE DEHYDROGENASE B (NAD(+)), ELECTRON TRANSFER SUBUNIT"/>
    <property type="match status" value="1"/>
</dbReference>
<dbReference type="GO" id="GO:0006221">
    <property type="term" value="P:pyrimidine nucleotide biosynthetic process"/>
    <property type="evidence" value="ECO:0007669"/>
    <property type="project" value="InterPro"/>
</dbReference>
<dbReference type="Gene3D" id="3.40.50.80">
    <property type="entry name" value="Nucleotide-binding domain of ferredoxin-NADP reductase (FNR) module"/>
    <property type="match status" value="1"/>
</dbReference>
<dbReference type="InterPro" id="IPR019480">
    <property type="entry name" value="Dihydroorotate_DH_Fe-S-bd"/>
</dbReference>
<evidence type="ECO:0000256" key="1">
    <source>
        <dbReference type="ARBA" id="ARBA00006422"/>
    </source>
</evidence>
<dbReference type="CDD" id="cd06220">
    <property type="entry name" value="DHOD_e_trans_like2"/>
    <property type="match status" value="1"/>
</dbReference>
<dbReference type="RefSeq" id="WP_004032890.1">
    <property type="nucleotide sequence ID" value="NZ_CAABOX010000001.1"/>
</dbReference>
<keyword evidence="6" id="KW-0274">FAD</keyword>
<evidence type="ECO:0000256" key="10">
    <source>
        <dbReference type="ARBA" id="ARBA00034078"/>
    </source>
</evidence>
<feature type="binding site" evidence="11">
    <location>
        <position position="239"/>
    </location>
    <ligand>
        <name>[2Fe-2S] cluster</name>
        <dbReference type="ChEBI" id="CHEBI:190135"/>
    </ligand>
</feature>
<feature type="domain" description="FAD-binding FR-type" evidence="12">
    <location>
        <begin position="3"/>
        <end position="99"/>
    </location>
</feature>
<gene>
    <name evidence="13" type="ORF">BK798_07365</name>
</gene>
<dbReference type="NCBIfam" id="NF000796">
    <property type="entry name" value="PRK00054.1-1"/>
    <property type="match status" value="1"/>
</dbReference>
<dbReference type="Gene3D" id="2.10.240.10">
    <property type="entry name" value="Dihydroorotate dehydrogenase, electron transfer subunit"/>
    <property type="match status" value="1"/>
</dbReference>
<dbReference type="PIRSF" id="PIRSF006816">
    <property type="entry name" value="Cyc3_hyd_g"/>
    <property type="match status" value="1"/>
</dbReference>
<evidence type="ECO:0000256" key="3">
    <source>
        <dbReference type="ARBA" id="ARBA00022630"/>
    </source>
</evidence>
<evidence type="ECO:0000256" key="8">
    <source>
        <dbReference type="ARBA" id="ARBA00023004"/>
    </source>
</evidence>
<dbReference type="InterPro" id="IPR001433">
    <property type="entry name" value="OxRdtase_FAD/NAD-bd"/>
</dbReference>
<accession>A0A2H4U809</accession>
<keyword evidence="4 11" id="KW-0001">2Fe-2S</keyword>
<evidence type="ECO:0000256" key="6">
    <source>
        <dbReference type="ARBA" id="ARBA00022827"/>
    </source>
</evidence>
<dbReference type="GeneID" id="78817683"/>
<dbReference type="Gene3D" id="2.40.30.10">
    <property type="entry name" value="Translation factors"/>
    <property type="match status" value="1"/>
</dbReference>
<dbReference type="EMBL" id="CP017803">
    <property type="protein sequence ID" value="ATZ60252.1"/>
    <property type="molecule type" value="Genomic_DNA"/>
</dbReference>
<feature type="binding site" evidence="11">
    <location>
        <position position="221"/>
    </location>
    <ligand>
        <name>[2Fe-2S] cluster</name>
        <dbReference type="ChEBI" id="CHEBI:190135"/>
    </ligand>
</feature>
<dbReference type="InterPro" id="IPR037117">
    <property type="entry name" value="Dihydroorotate_DH_ele_sf"/>
</dbReference>
<keyword evidence="3" id="KW-0285">Flavoprotein</keyword>
<comment type="cofactor">
    <cofactor evidence="11">
        <name>[2Fe-2S] cluster</name>
        <dbReference type="ChEBI" id="CHEBI:190135"/>
    </cofactor>
    <text evidence="11">Binds 1 [2Fe-2S] cluster per subunit.</text>
</comment>
<evidence type="ECO:0000256" key="9">
    <source>
        <dbReference type="ARBA" id="ARBA00023014"/>
    </source>
</evidence>
<dbReference type="Pfam" id="PF10418">
    <property type="entry name" value="DHODB_Fe-S_bind"/>
    <property type="match status" value="1"/>
</dbReference>
<keyword evidence="7" id="KW-0249">Electron transport</keyword>
<dbReference type="InterPro" id="IPR017938">
    <property type="entry name" value="Riboflavin_synthase-like_b-brl"/>
</dbReference>
<evidence type="ECO:0000256" key="5">
    <source>
        <dbReference type="ARBA" id="ARBA00022723"/>
    </source>
</evidence>
<protein>
    <submittedName>
        <fullName evidence="13">Dihydroorotate dehydrogenase electron transfer subunit</fullName>
    </submittedName>
</protein>
<evidence type="ECO:0000256" key="4">
    <source>
        <dbReference type="ARBA" id="ARBA00022714"/>
    </source>
</evidence>
<dbReference type="GO" id="GO:0046872">
    <property type="term" value="F:metal ion binding"/>
    <property type="evidence" value="ECO:0007669"/>
    <property type="project" value="UniProtKB-KW"/>
</dbReference>
<evidence type="ECO:0000256" key="7">
    <source>
        <dbReference type="ARBA" id="ARBA00022982"/>
    </source>
</evidence>
<dbReference type="GO" id="GO:0051537">
    <property type="term" value="F:2 iron, 2 sulfur cluster binding"/>
    <property type="evidence" value="ECO:0007669"/>
    <property type="project" value="UniProtKB-KW"/>
</dbReference>
<dbReference type="AlphaFoldDB" id="A0A2H4U809"/>
<dbReference type="SUPFAM" id="SSF52343">
    <property type="entry name" value="Ferredoxin reductase-like, C-terminal NADP-linked domain"/>
    <property type="match status" value="1"/>
</dbReference>
<evidence type="ECO:0000256" key="11">
    <source>
        <dbReference type="PIRSR" id="PIRSR006816-2"/>
    </source>
</evidence>
<keyword evidence="8 11" id="KW-0408">Iron</keyword>
<name>A0A2H4U809_METSM</name>